<proteinExistence type="inferred from homology"/>
<dbReference type="Pfam" id="PF00293">
    <property type="entry name" value="NUDIX"/>
    <property type="match status" value="1"/>
</dbReference>
<dbReference type="GO" id="GO:0006753">
    <property type="term" value="P:nucleoside phosphate metabolic process"/>
    <property type="evidence" value="ECO:0007669"/>
    <property type="project" value="TreeGrafter"/>
</dbReference>
<accession>A0A8E1QY14</accession>
<evidence type="ECO:0000313" key="10">
    <source>
        <dbReference type="Proteomes" id="UP000036951"/>
    </source>
</evidence>
<keyword evidence="5 9" id="KW-0378">Hydrolase</keyword>
<dbReference type="PANTHER" id="PTHR11839">
    <property type="entry name" value="UDP/ADP-SUGAR PYROPHOSPHATASE"/>
    <property type="match status" value="1"/>
</dbReference>
<gene>
    <name evidence="9" type="ORF">ACU52_10395</name>
</gene>
<dbReference type="EMBL" id="LFQU01000020">
    <property type="protein sequence ID" value="KOO68004.1"/>
    <property type="molecule type" value="Genomic_DNA"/>
</dbReference>
<dbReference type="CDD" id="cd03424">
    <property type="entry name" value="NUDIX_ADPRase_Nudt5_UGPPase_Nudt14"/>
    <property type="match status" value="1"/>
</dbReference>
<comment type="caution">
    <text evidence="9">The sequence shown here is derived from an EMBL/GenBank/DDBJ whole genome shotgun (WGS) entry which is preliminary data.</text>
</comment>
<evidence type="ECO:0000259" key="8">
    <source>
        <dbReference type="PROSITE" id="PS51462"/>
    </source>
</evidence>
<protein>
    <recommendedName>
        <fullName evidence="4">GDP-mannose pyrophosphatase</fullName>
    </recommendedName>
    <alternativeName>
        <fullName evidence="6">GDP-mannose hydrolase</fullName>
    </alternativeName>
    <alternativeName>
        <fullName evidence="7">GDPMK</fullName>
    </alternativeName>
</protein>
<dbReference type="AlphaFoldDB" id="A0A8E1QY14"/>
<dbReference type="PROSITE" id="PS00893">
    <property type="entry name" value="NUDIX_BOX"/>
    <property type="match status" value="1"/>
</dbReference>
<evidence type="ECO:0000256" key="7">
    <source>
        <dbReference type="ARBA" id="ARBA00032272"/>
    </source>
</evidence>
<dbReference type="GO" id="GO:0016787">
    <property type="term" value="F:hydrolase activity"/>
    <property type="evidence" value="ECO:0007669"/>
    <property type="project" value="UniProtKB-KW"/>
</dbReference>
<dbReference type="InterPro" id="IPR015797">
    <property type="entry name" value="NUDIX_hydrolase-like_dom_sf"/>
</dbReference>
<evidence type="ECO:0000256" key="1">
    <source>
        <dbReference type="ARBA" id="ARBA00000847"/>
    </source>
</evidence>
<evidence type="ECO:0000256" key="5">
    <source>
        <dbReference type="ARBA" id="ARBA00022801"/>
    </source>
</evidence>
<dbReference type="RefSeq" id="WP_053398728.1">
    <property type="nucleotide sequence ID" value="NZ_DAWBWQ010000188.1"/>
</dbReference>
<sequence length="184" mass="21221">MMEDKMKWKTLKSEYLIQRPWLTARRDTVELPNGVVNDEYYVLEYPTWINVIALTTDGNMVMIRQYRHGIDQTCFEIVAGVCEKGEDPEAAARRELLEETGYAGGEWHELMAVSGNTSTTNNITHCFVATGVEKVGSQHLDRTEDIEVHVMTKDEVMQLLVNDEIKQSLMAAPLWKYFYQLNIR</sequence>
<evidence type="ECO:0000313" key="9">
    <source>
        <dbReference type="EMBL" id="KOO68004.1"/>
    </source>
</evidence>
<evidence type="ECO:0000256" key="2">
    <source>
        <dbReference type="ARBA" id="ARBA00001946"/>
    </source>
</evidence>
<reference evidence="9 10" key="1">
    <citation type="submission" date="2015-06" db="EMBL/GenBank/DDBJ databases">
        <title>Prevotella sp. 109, sp. nov., a novel member of the family Prevotellaceae isolated from human faeces.</title>
        <authorList>
            <person name="Shkoporov A.N."/>
            <person name="Chaplin A.V."/>
            <person name="Kafarskaia L.I."/>
            <person name="Efimov B.A."/>
        </authorList>
    </citation>
    <scope>NUCLEOTIDE SEQUENCE [LARGE SCALE GENOMIC DNA]</scope>
    <source>
        <strain evidence="9 10">109</strain>
    </source>
</reference>
<dbReference type="Gene3D" id="3.90.79.10">
    <property type="entry name" value="Nucleoside Triphosphate Pyrophosphohydrolase"/>
    <property type="match status" value="1"/>
</dbReference>
<organism evidence="9 10">
    <name type="scientific">Xylanibacter rarus</name>
    <dbReference type="NCBI Taxonomy" id="1676614"/>
    <lineage>
        <taxon>Bacteria</taxon>
        <taxon>Pseudomonadati</taxon>
        <taxon>Bacteroidota</taxon>
        <taxon>Bacteroidia</taxon>
        <taxon>Bacteroidales</taxon>
        <taxon>Prevotellaceae</taxon>
        <taxon>Xylanibacter</taxon>
    </lineage>
</organism>
<keyword evidence="10" id="KW-1185">Reference proteome</keyword>
<dbReference type="InterPro" id="IPR020084">
    <property type="entry name" value="NUDIX_hydrolase_CS"/>
</dbReference>
<feature type="domain" description="Nudix hydrolase" evidence="8">
    <location>
        <begin position="44"/>
        <end position="173"/>
    </location>
</feature>
<dbReference type="Proteomes" id="UP000036951">
    <property type="component" value="Unassembled WGS sequence"/>
</dbReference>
<comment type="catalytic activity">
    <reaction evidence="1">
        <text>GDP-alpha-D-mannose + H2O = alpha-D-mannose 1-phosphate + GMP + 2 H(+)</text>
        <dbReference type="Rhea" id="RHEA:27978"/>
        <dbReference type="ChEBI" id="CHEBI:15377"/>
        <dbReference type="ChEBI" id="CHEBI:15378"/>
        <dbReference type="ChEBI" id="CHEBI:57527"/>
        <dbReference type="ChEBI" id="CHEBI:58115"/>
        <dbReference type="ChEBI" id="CHEBI:58409"/>
    </reaction>
</comment>
<dbReference type="SUPFAM" id="SSF55811">
    <property type="entry name" value="Nudix"/>
    <property type="match status" value="1"/>
</dbReference>
<name>A0A8E1QY14_9BACT</name>
<dbReference type="PANTHER" id="PTHR11839:SF18">
    <property type="entry name" value="NUDIX HYDROLASE DOMAIN-CONTAINING PROTEIN"/>
    <property type="match status" value="1"/>
</dbReference>
<comment type="cofactor">
    <cofactor evidence="2">
        <name>Mg(2+)</name>
        <dbReference type="ChEBI" id="CHEBI:18420"/>
    </cofactor>
</comment>
<evidence type="ECO:0000256" key="3">
    <source>
        <dbReference type="ARBA" id="ARBA00007275"/>
    </source>
</evidence>
<dbReference type="PROSITE" id="PS51462">
    <property type="entry name" value="NUDIX"/>
    <property type="match status" value="1"/>
</dbReference>
<dbReference type="GO" id="GO:0005829">
    <property type="term" value="C:cytosol"/>
    <property type="evidence" value="ECO:0007669"/>
    <property type="project" value="TreeGrafter"/>
</dbReference>
<dbReference type="OrthoDB" id="9806150at2"/>
<comment type="similarity">
    <text evidence="3">Belongs to the Nudix hydrolase family. NudK subfamily.</text>
</comment>
<dbReference type="GO" id="GO:0019693">
    <property type="term" value="P:ribose phosphate metabolic process"/>
    <property type="evidence" value="ECO:0007669"/>
    <property type="project" value="TreeGrafter"/>
</dbReference>
<evidence type="ECO:0000256" key="6">
    <source>
        <dbReference type="ARBA" id="ARBA00032162"/>
    </source>
</evidence>
<evidence type="ECO:0000256" key="4">
    <source>
        <dbReference type="ARBA" id="ARBA00016377"/>
    </source>
</evidence>
<dbReference type="InterPro" id="IPR000086">
    <property type="entry name" value="NUDIX_hydrolase_dom"/>
</dbReference>